<evidence type="ECO:0000256" key="2">
    <source>
        <dbReference type="ARBA" id="ARBA00022989"/>
    </source>
</evidence>
<keyword evidence="8" id="KW-1185">Reference proteome</keyword>
<accession>A0ABT3R4N6</accession>
<organism evidence="7 8">
    <name type="scientific">Roseibium salinum</name>
    <dbReference type="NCBI Taxonomy" id="1604349"/>
    <lineage>
        <taxon>Bacteria</taxon>
        <taxon>Pseudomonadati</taxon>
        <taxon>Pseudomonadota</taxon>
        <taxon>Alphaproteobacteria</taxon>
        <taxon>Hyphomicrobiales</taxon>
        <taxon>Stappiaceae</taxon>
        <taxon>Roseibium</taxon>
    </lineage>
</organism>
<dbReference type="RefSeq" id="WP_265963953.1">
    <property type="nucleotide sequence ID" value="NZ_JAPEVI010000003.1"/>
</dbReference>
<feature type="transmembrane region" description="Helical" evidence="5">
    <location>
        <begin position="97"/>
        <end position="118"/>
    </location>
</feature>
<sequence length="432" mass="45255">MSAVVSIAALLAGSALLVLAGGLHGLLLPLAGLAAGFSDASLGLLGAGWAFGYMAGCLSVPVIVKRVGHVRSFGALASLAAITVLLNLLYVEPTFWIVLRAVTGFCFAGTAMIVESWLNERSTSTTRGRIFGIYTMINLLATTAGQMLLTLGSPSGYFFFVLGSIIYSLSLLPTALSTAASPQPLTQARLDPKKLWRNSPIAVVAVFMVGVSNGTFSALGAVYGRRIGLDVPEIAIMMSLALLTGAVVQIPVGMLSDRLDRRLVLVGLALMAMTFGSSLSIFGGADATATILLVAAFGGIVYSMYPVIVAHASDHADPGDFLRISGGLLLIFGTGTMVGPLLASGLMTFTYPGALFQVTAAAHLSMMLFALWRMRQRTALTPQEKSDFVPVSSGQITTPETVSMDPRTEPEEMSGEDRGEDTHDAALRTEPA</sequence>
<feature type="transmembrane region" description="Helical" evidence="5">
    <location>
        <begin position="157"/>
        <end position="180"/>
    </location>
</feature>
<gene>
    <name evidence="7" type="ORF">ON753_17550</name>
</gene>
<dbReference type="SUPFAM" id="SSF103473">
    <property type="entry name" value="MFS general substrate transporter"/>
    <property type="match status" value="1"/>
</dbReference>
<dbReference type="InterPro" id="IPR047200">
    <property type="entry name" value="MFS_YcaD-like"/>
</dbReference>
<feature type="compositionally biased region" description="Polar residues" evidence="4">
    <location>
        <begin position="392"/>
        <end position="401"/>
    </location>
</feature>
<evidence type="ECO:0000259" key="6">
    <source>
        <dbReference type="PROSITE" id="PS50850"/>
    </source>
</evidence>
<feature type="transmembrane region" description="Helical" evidence="5">
    <location>
        <begin position="263"/>
        <end position="283"/>
    </location>
</feature>
<dbReference type="PANTHER" id="PTHR23521">
    <property type="entry name" value="TRANSPORTER MFS SUPERFAMILY"/>
    <property type="match status" value="1"/>
</dbReference>
<dbReference type="Pfam" id="PF07690">
    <property type="entry name" value="MFS_1"/>
    <property type="match status" value="1"/>
</dbReference>
<evidence type="ECO:0000256" key="3">
    <source>
        <dbReference type="ARBA" id="ARBA00023136"/>
    </source>
</evidence>
<keyword evidence="2 5" id="KW-1133">Transmembrane helix</keyword>
<feature type="transmembrane region" description="Helical" evidence="5">
    <location>
        <begin position="321"/>
        <end position="343"/>
    </location>
</feature>
<keyword evidence="1 5" id="KW-0812">Transmembrane</keyword>
<dbReference type="Proteomes" id="UP001300261">
    <property type="component" value="Unassembled WGS sequence"/>
</dbReference>
<feature type="transmembrane region" description="Helical" evidence="5">
    <location>
        <begin position="289"/>
        <end position="309"/>
    </location>
</feature>
<evidence type="ECO:0000256" key="1">
    <source>
        <dbReference type="ARBA" id="ARBA00022692"/>
    </source>
</evidence>
<feature type="compositionally biased region" description="Basic and acidic residues" evidence="4">
    <location>
        <begin position="406"/>
        <end position="432"/>
    </location>
</feature>
<dbReference type="InterPro" id="IPR036259">
    <property type="entry name" value="MFS_trans_sf"/>
</dbReference>
<feature type="transmembrane region" description="Helical" evidence="5">
    <location>
        <begin position="349"/>
        <end position="372"/>
    </location>
</feature>
<feature type="transmembrane region" description="Helical" evidence="5">
    <location>
        <begin position="46"/>
        <end position="64"/>
    </location>
</feature>
<evidence type="ECO:0000313" key="8">
    <source>
        <dbReference type="Proteomes" id="UP001300261"/>
    </source>
</evidence>
<feature type="transmembrane region" description="Helical" evidence="5">
    <location>
        <begin position="130"/>
        <end position="151"/>
    </location>
</feature>
<dbReference type="InterPro" id="IPR020846">
    <property type="entry name" value="MFS_dom"/>
</dbReference>
<proteinExistence type="predicted"/>
<feature type="transmembrane region" description="Helical" evidence="5">
    <location>
        <begin position="234"/>
        <end position="256"/>
    </location>
</feature>
<reference evidence="7 8" key="1">
    <citation type="journal article" date="2016" name="Int. J. Syst. Evol. Microbiol.">
        <title>Labrenzia salina sp. nov., isolated from the rhizosphere of the halophyte Arthrocnemum macrostachyum.</title>
        <authorList>
            <person name="Camacho M."/>
            <person name="Redondo-Gomez S."/>
            <person name="Rodriguez-Llorente I."/>
            <person name="Rohde M."/>
            <person name="Sproer C."/>
            <person name="Schumann P."/>
            <person name="Klenk H.P."/>
            <person name="Montero-Calasanz M.D.C."/>
        </authorList>
    </citation>
    <scope>NUCLEOTIDE SEQUENCE [LARGE SCALE GENOMIC DNA]</scope>
    <source>
        <strain evidence="7 8">DSM 29163</strain>
    </source>
</reference>
<dbReference type="EMBL" id="JAPEVI010000003">
    <property type="protein sequence ID" value="MCX2724159.1"/>
    <property type="molecule type" value="Genomic_DNA"/>
</dbReference>
<feature type="region of interest" description="Disordered" evidence="4">
    <location>
        <begin position="383"/>
        <end position="432"/>
    </location>
</feature>
<evidence type="ECO:0000256" key="4">
    <source>
        <dbReference type="SAM" id="MobiDB-lite"/>
    </source>
</evidence>
<comment type="caution">
    <text evidence="7">The sequence shown here is derived from an EMBL/GenBank/DDBJ whole genome shotgun (WGS) entry which is preliminary data.</text>
</comment>
<evidence type="ECO:0000256" key="5">
    <source>
        <dbReference type="SAM" id="Phobius"/>
    </source>
</evidence>
<dbReference type="PROSITE" id="PS50850">
    <property type="entry name" value="MFS"/>
    <property type="match status" value="1"/>
</dbReference>
<name>A0ABT3R4N6_9HYPH</name>
<keyword evidence="3 5" id="KW-0472">Membrane</keyword>
<evidence type="ECO:0000313" key="7">
    <source>
        <dbReference type="EMBL" id="MCX2724159.1"/>
    </source>
</evidence>
<dbReference type="InterPro" id="IPR011701">
    <property type="entry name" value="MFS"/>
</dbReference>
<feature type="transmembrane region" description="Helical" evidence="5">
    <location>
        <begin position="73"/>
        <end position="91"/>
    </location>
</feature>
<dbReference type="CDD" id="cd17477">
    <property type="entry name" value="MFS_YcaD_like"/>
    <property type="match status" value="1"/>
</dbReference>
<feature type="transmembrane region" description="Helical" evidence="5">
    <location>
        <begin position="201"/>
        <end position="222"/>
    </location>
</feature>
<dbReference type="PANTHER" id="PTHR23521:SF3">
    <property type="entry name" value="MFS TRANSPORTER"/>
    <property type="match status" value="1"/>
</dbReference>
<feature type="domain" description="Major facilitator superfamily (MFS) profile" evidence="6">
    <location>
        <begin position="198"/>
        <end position="432"/>
    </location>
</feature>
<protein>
    <submittedName>
        <fullName evidence="7">MFS transporter</fullName>
    </submittedName>
</protein>
<dbReference type="Gene3D" id="1.20.1250.20">
    <property type="entry name" value="MFS general substrate transporter like domains"/>
    <property type="match status" value="2"/>
</dbReference>